<dbReference type="InterPro" id="IPR000792">
    <property type="entry name" value="Tscrpt_reg_LuxR_C"/>
</dbReference>
<dbReference type="SMART" id="SM00421">
    <property type="entry name" value="HTH_LUXR"/>
    <property type="match status" value="1"/>
</dbReference>
<comment type="caution">
    <text evidence="6">The sequence shown here is derived from an EMBL/GenBank/DDBJ whole genome shotgun (WGS) entry which is preliminary data.</text>
</comment>
<dbReference type="Pfam" id="PF00196">
    <property type="entry name" value="GerE"/>
    <property type="match status" value="1"/>
</dbReference>
<evidence type="ECO:0000256" key="2">
    <source>
        <dbReference type="ARBA" id="ARBA00023125"/>
    </source>
</evidence>
<keyword evidence="2" id="KW-0238">DNA-binding</keyword>
<feature type="domain" description="Response regulatory" evidence="5">
    <location>
        <begin position="3"/>
        <end position="119"/>
    </location>
</feature>
<dbReference type="InterPro" id="IPR011006">
    <property type="entry name" value="CheY-like_superfamily"/>
</dbReference>
<evidence type="ECO:0000259" key="4">
    <source>
        <dbReference type="PROSITE" id="PS50043"/>
    </source>
</evidence>
<dbReference type="CDD" id="cd06170">
    <property type="entry name" value="LuxR_C_like"/>
    <property type="match status" value="1"/>
</dbReference>
<dbReference type="InterPro" id="IPR001789">
    <property type="entry name" value="Sig_transdc_resp-reg_receiver"/>
</dbReference>
<dbReference type="InterPro" id="IPR016032">
    <property type="entry name" value="Sig_transdc_resp-reg_C-effctor"/>
</dbReference>
<accession>A0ABS3Q428</accession>
<name>A0ABS3Q428_9GAMM</name>
<dbReference type="PROSITE" id="PS50043">
    <property type="entry name" value="HTH_LUXR_2"/>
    <property type="match status" value="1"/>
</dbReference>
<dbReference type="PROSITE" id="PS50110">
    <property type="entry name" value="RESPONSE_REGULATORY"/>
    <property type="match status" value="1"/>
</dbReference>
<protein>
    <submittedName>
        <fullName evidence="6">Response regulator transcription factor</fullName>
    </submittedName>
</protein>
<feature type="domain" description="HTH luxR-type" evidence="4">
    <location>
        <begin position="141"/>
        <end position="206"/>
    </location>
</feature>
<feature type="modified residue" description="4-aspartylphosphate" evidence="3">
    <location>
        <position position="54"/>
    </location>
</feature>
<evidence type="ECO:0000259" key="5">
    <source>
        <dbReference type="PROSITE" id="PS50110"/>
    </source>
</evidence>
<gene>
    <name evidence="6" type="ORF">J3998_05820</name>
</gene>
<dbReference type="Pfam" id="PF00072">
    <property type="entry name" value="Response_reg"/>
    <property type="match status" value="1"/>
</dbReference>
<dbReference type="InterPro" id="IPR039420">
    <property type="entry name" value="WalR-like"/>
</dbReference>
<evidence type="ECO:0000313" key="6">
    <source>
        <dbReference type="EMBL" id="MBO1927090.1"/>
    </source>
</evidence>
<keyword evidence="1 3" id="KW-0597">Phosphoprotein</keyword>
<dbReference type="CDD" id="cd17535">
    <property type="entry name" value="REC_NarL-like"/>
    <property type="match status" value="1"/>
</dbReference>
<evidence type="ECO:0000256" key="1">
    <source>
        <dbReference type="ARBA" id="ARBA00022553"/>
    </source>
</evidence>
<reference evidence="6 7" key="1">
    <citation type="submission" date="2021-03" db="EMBL/GenBank/DDBJ databases">
        <title>Thiomicrorhabdus sp.nov.,novel sulfur-oxidizing bacteria isolated from coastal sediment.</title>
        <authorList>
            <person name="Liu X."/>
        </authorList>
    </citation>
    <scope>NUCLEOTIDE SEQUENCE [LARGE SCALE GENOMIC DNA]</scope>
    <source>
        <strain evidence="6 7">6S2-11</strain>
    </source>
</reference>
<dbReference type="SMART" id="SM00448">
    <property type="entry name" value="REC"/>
    <property type="match status" value="1"/>
</dbReference>
<dbReference type="Gene3D" id="3.40.50.2300">
    <property type="match status" value="1"/>
</dbReference>
<dbReference type="PANTHER" id="PTHR43214">
    <property type="entry name" value="TWO-COMPONENT RESPONSE REGULATOR"/>
    <property type="match status" value="1"/>
</dbReference>
<evidence type="ECO:0000313" key="7">
    <source>
        <dbReference type="Proteomes" id="UP000664835"/>
    </source>
</evidence>
<dbReference type="PRINTS" id="PR00038">
    <property type="entry name" value="HTHLUXR"/>
</dbReference>
<sequence length="210" mass="23366">MNHALILEDQPEARTWMAEKLLQAYPTIEVKQACSLDQAFKHCKKITFDLALIDINLPDGTGNELILNLSQTSPQTISIVVTIYDDEHHIFPALQAGAKGYLLKDMPAEKFIERLQGITSGEPALSSEITLKLVRYFSTINPEPGPLLTAREKEVLTLIAKGYTQPEVSQLLDLSPHTINGYIKTIYRKLSINSRAEATLEAARLGLVRP</sequence>
<dbReference type="Proteomes" id="UP000664835">
    <property type="component" value="Unassembled WGS sequence"/>
</dbReference>
<dbReference type="SUPFAM" id="SSF46894">
    <property type="entry name" value="C-terminal effector domain of the bipartite response regulators"/>
    <property type="match status" value="1"/>
</dbReference>
<proteinExistence type="predicted"/>
<keyword evidence="7" id="KW-1185">Reference proteome</keyword>
<evidence type="ECO:0000256" key="3">
    <source>
        <dbReference type="PROSITE-ProRule" id="PRU00169"/>
    </source>
</evidence>
<dbReference type="RefSeq" id="WP_208148536.1">
    <property type="nucleotide sequence ID" value="NZ_JAGETV010000007.1"/>
</dbReference>
<dbReference type="SUPFAM" id="SSF52172">
    <property type="entry name" value="CheY-like"/>
    <property type="match status" value="1"/>
</dbReference>
<organism evidence="6 7">
    <name type="scientific">Thiomicrorhabdus marina</name>
    <dbReference type="NCBI Taxonomy" id="2818442"/>
    <lineage>
        <taxon>Bacteria</taxon>
        <taxon>Pseudomonadati</taxon>
        <taxon>Pseudomonadota</taxon>
        <taxon>Gammaproteobacteria</taxon>
        <taxon>Thiotrichales</taxon>
        <taxon>Piscirickettsiaceae</taxon>
        <taxon>Thiomicrorhabdus</taxon>
    </lineage>
</organism>
<dbReference type="InterPro" id="IPR058245">
    <property type="entry name" value="NreC/VraR/RcsB-like_REC"/>
</dbReference>
<dbReference type="EMBL" id="JAGETV010000007">
    <property type="protein sequence ID" value="MBO1927090.1"/>
    <property type="molecule type" value="Genomic_DNA"/>
</dbReference>